<dbReference type="InterPro" id="IPR003337">
    <property type="entry name" value="Trehalose_PPase"/>
</dbReference>
<reference evidence="5 6" key="1">
    <citation type="submission" date="2023-10" db="EMBL/GenBank/DDBJ databases">
        <authorList>
            <person name="Maclean D."/>
            <person name="Macfadyen A."/>
        </authorList>
    </citation>
    <scope>NUCLEOTIDE SEQUENCE [LARGE SCALE GENOMIC DNA]</scope>
</reference>
<dbReference type="FunFam" id="3.30.70.1020:FF:000002">
    <property type="entry name" value="Trehalose-6-phosphate synthase 2"/>
    <property type="match status" value="1"/>
</dbReference>
<keyword evidence="3" id="KW-0328">Glycosyltransferase</keyword>
<dbReference type="InterPro" id="IPR036412">
    <property type="entry name" value="HAD-like_sf"/>
</dbReference>
<gene>
    <name evidence="5" type="ORF">CVIRNUC_000993</name>
</gene>
<dbReference type="Proteomes" id="UP001314263">
    <property type="component" value="Unassembled WGS sequence"/>
</dbReference>
<dbReference type="CDD" id="cd01627">
    <property type="entry name" value="HAD_TPP"/>
    <property type="match status" value="1"/>
</dbReference>
<evidence type="ECO:0000256" key="4">
    <source>
        <dbReference type="ARBA" id="ARBA00022679"/>
    </source>
</evidence>
<comment type="similarity">
    <text evidence="2">In the C-terminal section; belongs to the trehalose phosphatase family.</text>
</comment>
<dbReference type="AlphaFoldDB" id="A0AAV1HRW7"/>
<dbReference type="InterPro" id="IPR006379">
    <property type="entry name" value="HAD-SF_hydro_IIB"/>
</dbReference>
<proteinExistence type="inferred from homology"/>
<dbReference type="FunFam" id="3.40.50.1000:FF:000052">
    <property type="entry name" value="Alpha,alpha-trehalose-phosphate synthase [UDP-forming] 6"/>
    <property type="match status" value="1"/>
</dbReference>
<dbReference type="PANTHER" id="PTHR10788:SF94">
    <property type="entry name" value="ALPHA,ALPHA-TREHALOSE-PHOSPHATE SYNTHASE [UDP-FORMING] 5"/>
    <property type="match status" value="1"/>
</dbReference>
<dbReference type="GO" id="GO:0004805">
    <property type="term" value="F:trehalose-phosphatase activity"/>
    <property type="evidence" value="ECO:0007669"/>
    <property type="project" value="TreeGrafter"/>
</dbReference>
<evidence type="ECO:0000256" key="3">
    <source>
        <dbReference type="ARBA" id="ARBA00022676"/>
    </source>
</evidence>
<dbReference type="GO" id="GO:0005992">
    <property type="term" value="P:trehalose biosynthetic process"/>
    <property type="evidence" value="ECO:0007669"/>
    <property type="project" value="InterPro"/>
</dbReference>
<protein>
    <submittedName>
        <fullName evidence="5">Uncharacterized protein</fullName>
    </submittedName>
</protein>
<dbReference type="Pfam" id="PF02358">
    <property type="entry name" value="Trehalose_PPase"/>
    <property type="match status" value="1"/>
</dbReference>
<evidence type="ECO:0000256" key="2">
    <source>
        <dbReference type="ARBA" id="ARBA00006330"/>
    </source>
</evidence>
<dbReference type="Gene3D" id="3.30.70.1020">
    <property type="entry name" value="Trehalose-6-phosphate phosphatase related protein, domain 2"/>
    <property type="match status" value="1"/>
</dbReference>
<dbReference type="FunFam" id="3.40.50.1000:FF:000054">
    <property type="entry name" value="alpha,alpha-trehalose-phosphate synthase [UDP-forming] 6"/>
    <property type="match status" value="1"/>
</dbReference>
<dbReference type="Gene3D" id="3.40.50.2000">
    <property type="entry name" value="Glycogen Phosphorylase B"/>
    <property type="match status" value="2"/>
</dbReference>
<sequence>MHRAVQSASGSYRNLQALLNDDLGGGSDLTGGGPLSFSAAYGRLSRGSIDSFELKKQGKIILVSNHLPIRATKREETGSWEFEWDEDALIYQAQDGIEDMEVMFVGCLPVELDPDEQDEAALELYTQFNCCVVFLGAELKEKYYKGFCKQQLWPLFHYLLPLSPNSMGRFNPELWQAYVKANKAFADKLVEVVSMDDDYVWLHDYHLLVLPSLLRKRFNRIRLGLFLHSPFPSSEIFRTFPRREEILRSLLNADLVGFHTFDYARHFMSCCSRMLGLEHVASRGSISIEYYGRDVGIKIMPTGVKPERFLNGFGWQDTIWRRGELLSQFKGQTVMIGVDDMDVFKGIELKLLALERVLDYHPEWRGRLALIQVTNAPRSPGKDVQELHDFAVSVVERINKKYGAEGYQPVVWLERSVPLYERIALYSVADVAVVAATRDGMNLVPYEYIVSRQGQPDVDPESKNSMLVVSEFVGCSPSVSGAIRVNPWSIDSLADGIYTAIKMPASERHLRHDKHWRYVSQHTVRFWAQSYVSDLRNLTKEHTRMKCYALGLGLDTFRMVALTQNFRRLDVGVLMSAFKRAQKRLLLLDYDGTLVPQSTINSRPTEEALSVLNGLCADPRNAVYIISGRRKTELAEWFAGVDGLGLAAEHGFFFRQAGSLEWDTRSSCEDMAWRSIVGPILQQYTESTDGAYVEKKESAFVWHYAAADPDFGSLQAKELLDHLEGVLSSEPVEVVPGNSIVEVKPQGVSKGRAVERILLEAAASNTAHDVVVCIGDDRSDEDMYTAIEHVAVMPHMPAEVFACTVGQKPSKAPFYVNDPAEVLSILGRLIAPASSSPRS</sequence>
<dbReference type="Gene3D" id="3.40.50.1000">
    <property type="entry name" value="HAD superfamily/HAD-like"/>
    <property type="match status" value="1"/>
</dbReference>
<dbReference type="InterPro" id="IPR023214">
    <property type="entry name" value="HAD_sf"/>
</dbReference>
<keyword evidence="4" id="KW-0808">Transferase</keyword>
<dbReference type="SUPFAM" id="SSF53756">
    <property type="entry name" value="UDP-Glycosyltransferase/glycogen phosphorylase"/>
    <property type="match status" value="1"/>
</dbReference>
<dbReference type="FunFam" id="3.40.50.2000:FF:000010">
    <property type="entry name" value="Alpha,alpha-trehalose-phosphate synthase"/>
    <property type="match status" value="1"/>
</dbReference>
<dbReference type="CDD" id="cd03788">
    <property type="entry name" value="GT20_TPS"/>
    <property type="match status" value="1"/>
</dbReference>
<evidence type="ECO:0000313" key="6">
    <source>
        <dbReference type="Proteomes" id="UP001314263"/>
    </source>
</evidence>
<dbReference type="SUPFAM" id="SSF56784">
    <property type="entry name" value="HAD-like"/>
    <property type="match status" value="1"/>
</dbReference>
<comment type="caution">
    <text evidence="5">The sequence shown here is derived from an EMBL/GenBank/DDBJ whole genome shotgun (WGS) entry which is preliminary data.</text>
</comment>
<dbReference type="Pfam" id="PF00982">
    <property type="entry name" value="Glyco_transf_20"/>
    <property type="match status" value="1"/>
</dbReference>
<dbReference type="InterPro" id="IPR001830">
    <property type="entry name" value="Glyco_trans_20"/>
</dbReference>
<dbReference type="GO" id="GO:0016757">
    <property type="term" value="F:glycosyltransferase activity"/>
    <property type="evidence" value="ECO:0007669"/>
    <property type="project" value="UniProtKB-KW"/>
</dbReference>
<dbReference type="NCBIfam" id="TIGR01484">
    <property type="entry name" value="HAD-SF-IIB"/>
    <property type="match status" value="1"/>
</dbReference>
<dbReference type="GO" id="GO:0005829">
    <property type="term" value="C:cytosol"/>
    <property type="evidence" value="ECO:0007669"/>
    <property type="project" value="TreeGrafter"/>
</dbReference>
<dbReference type="PANTHER" id="PTHR10788">
    <property type="entry name" value="TREHALOSE-6-PHOSPHATE SYNTHASE"/>
    <property type="match status" value="1"/>
</dbReference>
<organism evidence="5 6">
    <name type="scientific">Coccomyxa viridis</name>
    <dbReference type="NCBI Taxonomy" id="1274662"/>
    <lineage>
        <taxon>Eukaryota</taxon>
        <taxon>Viridiplantae</taxon>
        <taxon>Chlorophyta</taxon>
        <taxon>core chlorophytes</taxon>
        <taxon>Trebouxiophyceae</taxon>
        <taxon>Trebouxiophyceae incertae sedis</taxon>
        <taxon>Coccomyxaceae</taxon>
        <taxon>Coccomyxa</taxon>
    </lineage>
</organism>
<dbReference type="EMBL" id="CAUYUE010000002">
    <property type="protein sequence ID" value="CAK0738095.1"/>
    <property type="molecule type" value="Genomic_DNA"/>
</dbReference>
<name>A0AAV1HRW7_9CHLO</name>
<keyword evidence="6" id="KW-1185">Reference proteome</keyword>
<dbReference type="FunFam" id="3.40.50.2000:FF:000079">
    <property type="entry name" value="Trehalose-6-phosphate synthase 8"/>
    <property type="match status" value="1"/>
</dbReference>
<dbReference type="NCBIfam" id="TIGR00685">
    <property type="entry name" value="T6PP"/>
    <property type="match status" value="1"/>
</dbReference>
<evidence type="ECO:0000256" key="1">
    <source>
        <dbReference type="ARBA" id="ARBA00005409"/>
    </source>
</evidence>
<evidence type="ECO:0000313" key="5">
    <source>
        <dbReference type="EMBL" id="CAK0738095.1"/>
    </source>
</evidence>
<comment type="similarity">
    <text evidence="1">In the N-terminal section; belongs to the glycosyltransferase 20 family.</text>
</comment>
<accession>A0AAV1HRW7</accession>